<proteinExistence type="predicted"/>
<evidence type="ECO:0000256" key="1">
    <source>
        <dbReference type="SAM" id="MobiDB-lite"/>
    </source>
</evidence>
<evidence type="ECO:0000313" key="2">
    <source>
        <dbReference type="EMBL" id="KAL0918126.1"/>
    </source>
</evidence>
<sequence length="121" mass="13751">MIKGFNIGQGTEGRRRRREEKKKKRREEGKEGRNFSSTTAEFSSDAGILSEFQIMLEFCPTSKRGRNFARLLSDARILSNSQVTSELHNLFVTGFQSEVNNCNLIVLNFKDESATCISSKH</sequence>
<gene>
    <name evidence="2" type="ORF">M5K25_010117</name>
</gene>
<protein>
    <submittedName>
        <fullName evidence="2">Uncharacterized protein</fullName>
    </submittedName>
</protein>
<evidence type="ECO:0000313" key="3">
    <source>
        <dbReference type="Proteomes" id="UP001552299"/>
    </source>
</evidence>
<dbReference type="AlphaFoldDB" id="A0ABD0V685"/>
<dbReference type="Proteomes" id="UP001552299">
    <property type="component" value="Unassembled WGS sequence"/>
</dbReference>
<accession>A0ABD0V685</accession>
<dbReference type="EMBL" id="JANQDX010000009">
    <property type="protein sequence ID" value="KAL0918126.1"/>
    <property type="molecule type" value="Genomic_DNA"/>
</dbReference>
<name>A0ABD0V685_DENTH</name>
<organism evidence="2 3">
    <name type="scientific">Dendrobium thyrsiflorum</name>
    <name type="common">Pinecone-like raceme dendrobium</name>
    <name type="synonym">Orchid</name>
    <dbReference type="NCBI Taxonomy" id="117978"/>
    <lineage>
        <taxon>Eukaryota</taxon>
        <taxon>Viridiplantae</taxon>
        <taxon>Streptophyta</taxon>
        <taxon>Embryophyta</taxon>
        <taxon>Tracheophyta</taxon>
        <taxon>Spermatophyta</taxon>
        <taxon>Magnoliopsida</taxon>
        <taxon>Liliopsida</taxon>
        <taxon>Asparagales</taxon>
        <taxon>Orchidaceae</taxon>
        <taxon>Epidendroideae</taxon>
        <taxon>Malaxideae</taxon>
        <taxon>Dendrobiinae</taxon>
        <taxon>Dendrobium</taxon>
    </lineage>
</organism>
<comment type="caution">
    <text evidence="2">The sequence shown here is derived from an EMBL/GenBank/DDBJ whole genome shotgun (WGS) entry which is preliminary data.</text>
</comment>
<feature type="compositionally biased region" description="Basic residues" evidence="1">
    <location>
        <begin position="14"/>
        <end position="25"/>
    </location>
</feature>
<keyword evidence="3" id="KW-1185">Reference proteome</keyword>
<reference evidence="2 3" key="1">
    <citation type="journal article" date="2024" name="Plant Biotechnol. J.">
        <title>Dendrobium thyrsiflorum genome and its molecular insights into genes involved in important horticultural traits.</title>
        <authorList>
            <person name="Chen B."/>
            <person name="Wang J.Y."/>
            <person name="Zheng P.J."/>
            <person name="Li K.L."/>
            <person name="Liang Y.M."/>
            <person name="Chen X.F."/>
            <person name="Zhang C."/>
            <person name="Zhao X."/>
            <person name="He X."/>
            <person name="Zhang G.Q."/>
            <person name="Liu Z.J."/>
            <person name="Xu Q."/>
        </authorList>
    </citation>
    <scope>NUCLEOTIDE SEQUENCE [LARGE SCALE GENOMIC DNA]</scope>
    <source>
        <strain evidence="2">GZMU011</strain>
    </source>
</reference>
<feature type="region of interest" description="Disordered" evidence="1">
    <location>
        <begin position="1"/>
        <end position="40"/>
    </location>
</feature>